<accession>A0AAV0T5L5</accession>
<dbReference type="PANTHER" id="PTHR47266">
    <property type="entry name" value="ENDONUCLEASE-RELATED"/>
    <property type="match status" value="1"/>
</dbReference>
<dbReference type="Gene3D" id="3.30.420.10">
    <property type="entry name" value="Ribonuclease H-like superfamily/Ribonuclease H"/>
    <property type="match status" value="1"/>
</dbReference>
<protein>
    <recommendedName>
        <fullName evidence="1">Integrase catalytic domain-containing protein</fullName>
    </recommendedName>
</protein>
<proteinExistence type="predicted"/>
<dbReference type="InterPro" id="IPR052160">
    <property type="entry name" value="Gypsy_RT_Integrase-like"/>
</dbReference>
<dbReference type="InterPro" id="IPR036397">
    <property type="entry name" value="RNaseH_sf"/>
</dbReference>
<feature type="domain" description="Integrase catalytic" evidence="1">
    <location>
        <begin position="1"/>
        <end position="66"/>
    </location>
</feature>
<dbReference type="EMBL" id="CANTFK010000289">
    <property type="protein sequence ID" value="CAI5712974.1"/>
    <property type="molecule type" value="Genomic_DNA"/>
</dbReference>
<dbReference type="PROSITE" id="PS50994">
    <property type="entry name" value="INTEGRASE"/>
    <property type="match status" value="1"/>
</dbReference>
<gene>
    <name evidence="2" type="ORF">PFR002_LOCUS2656</name>
</gene>
<dbReference type="Proteomes" id="UP001159659">
    <property type="component" value="Unassembled WGS sequence"/>
</dbReference>
<dbReference type="InterPro" id="IPR001584">
    <property type="entry name" value="Integrase_cat-core"/>
</dbReference>
<dbReference type="GO" id="GO:0015074">
    <property type="term" value="P:DNA integration"/>
    <property type="evidence" value="ECO:0007669"/>
    <property type="project" value="InterPro"/>
</dbReference>
<evidence type="ECO:0000313" key="3">
    <source>
        <dbReference type="Proteomes" id="UP001159659"/>
    </source>
</evidence>
<sequence>MFTADNPQTDGQTERVNRVVEDILCILVAEMPKRWSSMLPVVEFALNNSVHASTGYTPFYVNGLTHPHVPLTILPSGSGISGVEVVERLANFSLITVKKQVNAFLATQLNVLRHVRDAMAYSQDQHKEYADAKGRSCIYCYEIGDQV</sequence>
<reference evidence="2" key="1">
    <citation type="submission" date="2022-12" db="EMBL/GenBank/DDBJ databases">
        <authorList>
            <person name="Webb A."/>
        </authorList>
    </citation>
    <scope>NUCLEOTIDE SEQUENCE</scope>
    <source>
        <strain evidence="2">Pf2</strain>
    </source>
</reference>
<dbReference type="SUPFAM" id="SSF53098">
    <property type="entry name" value="Ribonuclease H-like"/>
    <property type="match status" value="1"/>
</dbReference>
<evidence type="ECO:0000259" key="1">
    <source>
        <dbReference type="PROSITE" id="PS50994"/>
    </source>
</evidence>
<organism evidence="2 3">
    <name type="scientific">Peronospora farinosa</name>
    <dbReference type="NCBI Taxonomy" id="134698"/>
    <lineage>
        <taxon>Eukaryota</taxon>
        <taxon>Sar</taxon>
        <taxon>Stramenopiles</taxon>
        <taxon>Oomycota</taxon>
        <taxon>Peronosporomycetes</taxon>
        <taxon>Peronosporales</taxon>
        <taxon>Peronosporaceae</taxon>
        <taxon>Peronospora</taxon>
    </lineage>
</organism>
<comment type="caution">
    <text evidence="2">The sequence shown here is derived from an EMBL/GenBank/DDBJ whole genome shotgun (WGS) entry which is preliminary data.</text>
</comment>
<evidence type="ECO:0000313" key="2">
    <source>
        <dbReference type="EMBL" id="CAI5712974.1"/>
    </source>
</evidence>
<dbReference type="InterPro" id="IPR012337">
    <property type="entry name" value="RNaseH-like_sf"/>
</dbReference>
<dbReference type="GO" id="GO:0003676">
    <property type="term" value="F:nucleic acid binding"/>
    <property type="evidence" value="ECO:0007669"/>
    <property type="project" value="InterPro"/>
</dbReference>
<dbReference type="AlphaFoldDB" id="A0AAV0T5L5"/>
<name>A0AAV0T5L5_9STRA</name>